<sequence length="116" mass="12972">MANDLSWARLARLAANPPYLAADLTHRDLDAVMVWLTDVTVAARRVPARIHTTAASTLWLRCAVLTDRLGHADDDEIERRVNEVVSRYEHIRAELAARLAERIPVAATSRQHQIAA</sequence>
<accession>A0A346Y601</accession>
<gene>
    <name evidence="1" type="ORF">DVS28_b0128</name>
</gene>
<protein>
    <submittedName>
        <fullName evidence="1">Uncharacterized protein</fullName>
    </submittedName>
</protein>
<dbReference type="EMBL" id="CP031166">
    <property type="protein sequence ID" value="AXV09898.1"/>
    <property type="molecule type" value="Genomic_DNA"/>
</dbReference>
<dbReference type="KEGG" id="euz:DVS28_b0128"/>
<dbReference type="AlphaFoldDB" id="A0A346Y601"/>
<evidence type="ECO:0000313" key="2">
    <source>
        <dbReference type="Proteomes" id="UP000264006"/>
    </source>
</evidence>
<keyword evidence="1" id="KW-0614">Plasmid</keyword>
<dbReference type="Proteomes" id="UP000264006">
    <property type="component" value="Plasmid pEDY32-46I"/>
</dbReference>
<keyword evidence="2" id="KW-1185">Reference proteome</keyword>
<proteinExistence type="predicted"/>
<dbReference type="RefSeq" id="WP_114594508.1">
    <property type="nucleotide sequence ID" value="NZ_CP031166.1"/>
</dbReference>
<organism evidence="1 2">
    <name type="scientific">Euzebya pacifica</name>
    <dbReference type="NCBI Taxonomy" id="1608957"/>
    <lineage>
        <taxon>Bacteria</taxon>
        <taxon>Bacillati</taxon>
        <taxon>Actinomycetota</taxon>
        <taxon>Nitriliruptoria</taxon>
        <taxon>Euzebyales</taxon>
    </lineage>
</organism>
<geneLocation type="plasmid" evidence="2">
    <name>pedy32-46i</name>
</geneLocation>
<name>A0A346Y601_9ACTN</name>
<reference evidence="1 2" key="1">
    <citation type="submission" date="2018-09" db="EMBL/GenBank/DDBJ databases">
        <title>Complete genome sequence of Euzebya sp. DY32-46 isolated from seawater of Pacific Ocean.</title>
        <authorList>
            <person name="Xu L."/>
            <person name="Wu Y.-H."/>
            <person name="Xu X.-W."/>
        </authorList>
    </citation>
    <scope>NUCLEOTIDE SEQUENCE [LARGE SCALE GENOMIC DNA]</scope>
    <source>
        <strain evidence="1 2">DY32-46</strain>
        <plasmid evidence="2">pedy32-46i</plasmid>
    </source>
</reference>
<evidence type="ECO:0000313" key="1">
    <source>
        <dbReference type="EMBL" id="AXV09898.1"/>
    </source>
</evidence>